<dbReference type="SUPFAM" id="SSF56219">
    <property type="entry name" value="DNase I-like"/>
    <property type="match status" value="1"/>
</dbReference>
<proteinExistence type="predicted"/>
<dbReference type="EMBL" id="JASPKY010000008">
    <property type="protein sequence ID" value="KAK9754279.1"/>
    <property type="molecule type" value="Genomic_DNA"/>
</dbReference>
<evidence type="ECO:0000256" key="1">
    <source>
        <dbReference type="SAM" id="MobiDB-lite"/>
    </source>
</evidence>
<dbReference type="AlphaFoldDB" id="A0AAW1N7Q9"/>
<reference evidence="2 3" key="1">
    <citation type="journal article" date="2024" name="BMC Genomics">
        <title>De novo assembly and annotation of Popillia japonica's genome with initial clues to its potential as an invasive pest.</title>
        <authorList>
            <person name="Cucini C."/>
            <person name="Boschi S."/>
            <person name="Funari R."/>
            <person name="Cardaioli E."/>
            <person name="Iannotti N."/>
            <person name="Marturano G."/>
            <person name="Paoli F."/>
            <person name="Bruttini M."/>
            <person name="Carapelli A."/>
            <person name="Frati F."/>
            <person name="Nardi F."/>
        </authorList>
    </citation>
    <scope>NUCLEOTIDE SEQUENCE [LARGE SCALE GENOMIC DNA]</scope>
    <source>
        <strain evidence="2">DMR45628</strain>
    </source>
</reference>
<organism evidence="2 3">
    <name type="scientific">Popillia japonica</name>
    <name type="common">Japanese beetle</name>
    <dbReference type="NCBI Taxonomy" id="7064"/>
    <lineage>
        <taxon>Eukaryota</taxon>
        <taxon>Metazoa</taxon>
        <taxon>Ecdysozoa</taxon>
        <taxon>Arthropoda</taxon>
        <taxon>Hexapoda</taxon>
        <taxon>Insecta</taxon>
        <taxon>Pterygota</taxon>
        <taxon>Neoptera</taxon>
        <taxon>Endopterygota</taxon>
        <taxon>Coleoptera</taxon>
        <taxon>Polyphaga</taxon>
        <taxon>Scarabaeiformia</taxon>
        <taxon>Scarabaeidae</taxon>
        <taxon>Rutelinae</taxon>
        <taxon>Popillia</taxon>
    </lineage>
</organism>
<keyword evidence="3" id="KW-1185">Reference proteome</keyword>
<evidence type="ECO:0000313" key="2">
    <source>
        <dbReference type="EMBL" id="KAK9754279.1"/>
    </source>
</evidence>
<name>A0AAW1N7Q9_POPJA</name>
<gene>
    <name evidence="2" type="ORF">QE152_g1373</name>
</gene>
<dbReference type="Gene3D" id="3.60.10.10">
    <property type="entry name" value="Endonuclease/exonuclease/phosphatase"/>
    <property type="match status" value="1"/>
</dbReference>
<comment type="caution">
    <text evidence="2">The sequence shown here is derived from an EMBL/GenBank/DDBJ whole genome shotgun (WGS) entry which is preliminary data.</text>
</comment>
<dbReference type="InterPro" id="IPR036691">
    <property type="entry name" value="Endo/exonu/phosph_ase_sf"/>
</dbReference>
<protein>
    <recommendedName>
        <fullName evidence="4">Craniofacial development protein 2-like</fullName>
    </recommendedName>
</protein>
<evidence type="ECO:0008006" key="4">
    <source>
        <dbReference type="Google" id="ProtNLM"/>
    </source>
</evidence>
<feature type="region of interest" description="Disordered" evidence="1">
    <location>
        <begin position="1"/>
        <end position="20"/>
    </location>
</feature>
<sequence>MELHMNVDMNMNNRNKKDSANGKMKVQWSLATWNIVSINNRKIELYKEFNKEKTKIIVVYGPNEDDRVDVKNDFWEKLCEETEDYDNRIYVLGDFNARVGQRDGQSQNVVGACGEAIKRVDVKNDFWEKLCEETEDYDNRIYDLLGGEKIMDNAELPEARSQLHEVVREEIKMEEVKEAISKLC</sequence>
<dbReference type="Proteomes" id="UP001458880">
    <property type="component" value="Unassembled WGS sequence"/>
</dbReference>
<accession>A0AAW1N7Q9</accession>
<evidence type="ECO:0000313" key="3">
    <source>
        <dbReference type="Proteomes" id="UP001458880"/>
    </source>
</evidence>